<comment type="caution">
    <text evidence="3">The sequence shown here is derived from an EMBL/GenBank/DDBJ whole genome shotgun (WGS) entry which is preliminary data.</text>
</comment>
<proteinExistence type="predicted"/>
<reference evidence="3" key="1">
    <citation type="submission" date="2020-10" db="EMBL/GenBank/DDBJ databases">
        <authorList>
            <person name="Castelo-Branco R."/>
            <person name="Eusebio N."/>
            <person name="Adriana R."/>
            <person name="Vieira A."/>
            <person name="Brugerolle De Fraissinette N."/>
            <person name="Rezende De Castro R."/>
            <person name="Schneider M.P."/>
            <person name="Vasconcelos V."/>
            <person name="Leao P.N."/>
        </authorList>
    </citation>
    <scope>NUCLEOTIDE SEQUENCE</scope>
    <source>
        <strain evidence="3">LEGE 07157</strain>
    </source>
</reference>
<dbReference type="Gene3D" id="3.40.50.1820">
    <property type="entry name" value="alpha/beta hydrolase"/>
    <property type="match status" value="1"/>
</dbReference>
<dbReference type="AlphaFoldDB" id="A0A8J7DWD1"/>
<accession>A0A8J7DWD1</accession>
<evidence type="ECO:0000313" key="3">
    <source>
        <dbReference type="EMBL" id="MBE9116013.1"/>
    </source>
</evidence>
<dbReference type="InterPro" id="IPR022742">
    <property type="entry name" value="Hydrolase_4"/>
</dbReference>
<evidence type="ECO:0000256" key="1">
    <source>
        <dbReference type="SAM" id="Phobius"/>
    </source>
</evidence>
<evidence type="ECO:0000259" key="2">
    <source>
        <dbReference type="Pfam" id="PF12146"/>
    </source>
</evidence>
<dbReference type="Pfam" id="PF12146">
    <property type="entry name" value="Hydrolase_4"/>
    <property type="match status" value="1"/>
</dbReference>
<dbReference type="EMBL" id="JADEWZ010000011">
    <property type="protein sequence ID" value="MBE9116013.1"/>
    <property type="molecule type" value="Genomic_DNA"/>
</dbReference>
<name>A0A8J7DWD1_9CYAN</name>
<evidence type="ECO:0000313" key="4">
    <source>
        <dbReference type="Proteomes" id="UP000654482"/>
    </source>
</evidence>
<organism evidence="3 4">
    <name type="scientific">Lusitaniella coriacea LEGE 07157</name>
    <dbReference type="NCBI Taxonomy" id="945747"/>
    <lineage>
        <taxon>Bacteria</taxon>
        <taxon>Bacillati</taxon>
        <taxon>Cyanobacteriota</taxon>
        <taxon>Cyanophyceae</taxon>
        <taxon>Spirulinales</taxon>
        <taxon>Lusitaniellaceae</taxon>
        <taxon>Lusitaniella</taxon>
    </lineage>
</organism>
<dbReference type="SUPFAM" id="SSF53474">
    <property type="entry name" value="alpha/beta-Hydrolases"/>
    <property type="match status" value="1"/>
</dbReference>
<keyword evidence="3" id="KW-0378">Hydrolase</keyword>
<keyword evidence="1" id="KW-0472">Membrane</keyword>
<dbReference type="PANTHER" id="PTHR12277:SF81">
    <property type="entry name" value="PROTEIN ABHD13"/>
    <property type="match status" value="1"/>
</dbReference>
<dbReference type="Proteomes" id="UP000654482">
    <property type="component" value="Unassembled WGS sequence"/>
</dbReference>
<dbReference type="RefSeq" id="WP_194029110.1">
    <property type="nucleotide sequence ID" value="NZ_JADEWZ010000011.1"/>
</dbReference>
<keyword evidence="1" id="KW-1133">Transmembrane helix</keyword>
<dbReference type="PANTHER" id="PTHR12277">
    <property type="entry name" value="ALPHA/BETA HYDROLASE DOMAIN-CONTAINING PROTEIN"/>
    <property type="match status" value="1"/>
</dbReference>
<sequence length="284" mass="31974">MGNTETRNAKLRKLLIGELSWKRLARSIAFIYTFFALYVFFRADSMIFLPQPATYQDTQEILKLPVTETEKISALHLPNPQSAYTLLYIHGNAEDLGDIRPVLERLQGWGFSVFSYDYRGYGTSDGKPSERNAYQDADAAYQYLTQQLKIPPQQIIIYGRSVGGGSATELATQYPVAGLILESTFTSAFRVVVPFPLLPFDKFSNLNKLQQVQCPILIMHGQADSTIPIEHGKTLYNAAPEPKLSLWVAEAGHDDFTWVAGERHQQALLSFQTLAKKNYNSLQN</sequence>
<keyword evidence="4" id="KW-1185">Reference proteome</keyword>
<keyword evidence="1" id="KW-0812">Transmembrane</keyword>
<feature type="transmembrane region" description="Helical" evidence="1">
    <location>
        <begin position="24"/>
        <end position="41"/>
    </location>
</feature>
<dbReference type="GO" id="GO:0016787">
    <property type="term" value="F:hydrolase activity"/>
    <property type="evidence" value="ECO:0007669"/>
    <property type="project" value="UniProtKB-KW"/>
</dbReference>
<dbReference type="InterPro" id="IPR029058">
    <property type="entry name" value="AB_hydrolase_fold"/>
</dbReference>
<gene>
    <name evidence="3" type="ORF">IQ249_08915</name>
</gene>
<protein>
    <submittedName>
        <fullName evidence="3">Alpha/beta hydrolase</fullName>
    </submittedName>
</protein>
<feature type="domain" description="Serine aminopeptidase S33" evidence="2">
    <location>
        <begin position="85"/>
        <end position="186"/>
    </location>
</feature>